<dbReference type="PANTHER" id="PTHR33710">
    <property type="entry name" value="BNAC02G09200D PROTEIN"/>
    <property type="match status" value="1"/>
</dbReference>
<dbReference type="OrthoDB" id="1085116at2759"/>
<evidence type="ECO:0000256" key="1">
    <source>
        <dbReference type="SAM" id="Phobius"/>
    </source>
</evidence>
<dbReference type="Pfam" id="PF03372">
    <property type="entry name" value="Exo_endo_phos"/>
    <property type="match status" value="1"/>
</dbReference>
<keyword evidence="1" id="KW-0812">Transmembrane</keyword>
<feature type="domain" description="Endonuclease/exonuclease/phosphatase" evidence="2">
    <location>
        <begin position="8"/>
        <end position="230"/>
    </location>
</feature>
<reference evidence="3 4" key="1">
    <citation type="submission" date="2020-02" db="EMBL/GenBank/DDBJ databases">
        <authorList>
            <person name="Ma Q."/>
            <person name="Huang Y."/>
            <person name="Song X."/>
            <person name="Pei D."/>
        </authorList>
    </citation>
    <scope>NUCLEOTIDE SEQUENCE [LARGE SCALE GENOMIC DNA]</scope>
    <source>
        <strain evidence="3">Sxm20200214</strain>
        <tissue evidence="3">Leaf</tissue>
    </source>
</reference>
<dbReference type="Proteomes" id="UP000886595">
    <property type="component" value="Unassembled WGS sequence"/>
</dbReference>
<dbReference type="InterPro" id="IPR005135">
    <property type="entry name" value="Endo/exonuclease/phosphatase"/>
</dbReference>
<dbReference type="EMBL" id="JAAMPC010000016">
    <property type="protein sequence ID" value="KAG2251941.1"/>
    <property type="molecule type" value="Genomic_DNA"/>
</dbReference>
<keyword evidence="1" id="KW-0472">Membrane</keyword>
<name>A0A8X7TSI2_BRACI</name>
<sequence length="401" mass="45862">MSVKLFFWNVRGINDPDKHRPISDWLYSHRPIFGALLETHIKELCLARVMNSVCHDWHYLSNHLSDEDGRIVIIWKDPAKVTLLAQSRQMIKCEVELPNYPLFTYSAIYASNLSEERADLWVELLNTQATLSLDSKPWMIGGDFNQILHSHEHSTFCHSVHSSRMFEFRDILLQLGVNDLRYYGPVHTRTNNRDIAHVAKKLDRCLINSQILTAFPNATSTFLPPAPSDHTPCLTDLACQLPIVGTQTFRFLNYLTKHPSFLEVVTDAWFLAGSVSVNLASLCWKLKYIKRSLKMLNKENYSNIQQRVQETYGLLQHAQLFLFFGRLLLIKTLIAGVNILVFKFHLAKISDNKINSMCGLFLWKGSSEGHHTAKVSWETVTLTKEQGGLESTIFTLNKAAS</sequence>
<keyword evidence="1" id="KW-1133">Transmembrane helix</keyword>
<dbReference type="AlphaFoldDB" id="A0A8X7TSI2"/>
<comment type="caution">
    <text evidence="3">The sequence shown here is derived from an EMBL/GenBank/DDBJ whole genome shotgun (WGS) entry which is preliminary data.</text>
</comment>
<evidence type="ECO:0000313" key="4">
    <source>
        <dbReference type="Proteomes" id="UP000886595"/>
    </source>
</evidence>
<protein>
    <recommendedName>
        <fullName evidence="2">Endonuclease/exonuclease/phosphatase domain-containing protein</fullName>
    </recommendedName>
</protein>
<keyword evidence="4" id="KW-1185">Reference proteome</keyword>
<evidence type="ECO:0000259" key="2">
    <source>
        <dbReference type="Pfam" id="PF03372"/>
    </source>
</evidence>
<dbReference type="SUPFAM" id="SSF56219">
    <property type="entry name" value="DNase I-like"/>
    <property type="match status" value="1"/>
</dbReference>
<dbReference type="InterPro" id="IPR036691">
    <property type="entry name" value="Endo/exonu/phosph_ase_sf"/>
</dbReference>
<gene>
    <name evidence="3" type="ORF">Bca52824_082077</name>
</gene>
<feature type="transmembrane region" description="Helical" evidence="1">
    <location>
        <begin position="320"/>
        <end position="342"/>
    </location>
</feature>
<dbReference type="PANTHER" id="PTHR33710:SF86">
    <property type="entry name" value="VIRAL MOVEMENT PROTEIN"/>
    <property type="match status" value="1"/>
</dbReference>
<evidence type="ECO:0000313" key="3">
    <source>
        <dbReference type="EMBL" id="KAG2251941.1"/>
    </source>
</evidence>
<accession>A0A8X7TSI2</accession>
<organism evidence="3 4">
    <name type="scientific">Brassica carinata</name>
    <name type="common">Ethiopian mustard</name>
    <name type="synonym">Abyssinian cabbage</name>
    <dbReference type="NCBI Taxonomy" id="52824"/>
    <lineage>
        <taxon>Eukaryota</taxon>
        <taxon>Viridiplantae</taxon>
        <taxon>Streptophyta</taxon>
        <taxon>Embryophyta</taxon>
        <taxon>Tracheophyta</taxon>
        <taxon>Spermatophyta</taxon>
        <taxon>Magnoliopsida</taxon>
        <taxon>eudicotyledons</taxon>
        <taxon>Gunneridae</taxon>
        <taxon>Pentapetalae</taxon>
        <taxon>rosids</taxon>
        <taxon>malvids</taxon>
        <taxon>Brassicales</taxon>
        <taxon>Brassicaceae</taxon>
        <taxon>Brassiceae</taxon>
        <taxon>Brassica</taxon>
    </lineage>
</organism>
<proteinExistence type="predicted"/>
<dbReference type="GO" id="GO:0003824">
    <property type="term" value="F:catalytic activity"/>
    <property type="evidence" value="ECO:0007669"/>
    <property type="project" value="InterPro"/>
</dbReference>
<dbReference type="Gene3D" id="3.60.10.10">
    <property type="entry name" value="Endonuclease/exonuclease/phosphatase"/>
    <property type="match status" value="1"/>
</dbReference>